<reference evidence="3 4" key="1">
    <citation type="submission" date="2017-08" db="EMBL/GenBank/DDBJ databases">
        <authorList>
            <person name="de Groot N.N."/>
        </authorList>
    </citation>
    <scope>NUCLEOTIDE SEQUENCE [LARGE SCALE GENOMIC DNA]</scope>
    <source>
        <strain evidence="3 4">HM2</strain>
    </source>
</reference>
<gene>
    <name evidence="3" type="ORF">SAMN05661053_0970</name>
</gene>
<dbReference type="Gene3D" id="3.30.70.1230">
    <property type="entry name" value="Nucleotide cyclase"/>
    <property type="match status" value="1"/>
</dbReference>
<dbReference type="CDD" id="cd07302">
    <property type="entry name" value="CHD"/>
    <property type="match status" value="1"/>
</dbReference>
<feature type="transmembrane region" description="Helical" evidence="1">
    <location>
        <begin position="12"/>
        <end position="30"/>
    </location>
</feature>
<dbReference type="GO" id="GO:0004016">
    <property type="term" value="F:adenylate cyclase activity"/>
    <property type="evidence" value="ECO:0007669"/>
    <property type="project" value="UniProtKB-ARBA"/>
</dbReference>
<proteinExistence type="predicted"/>
<dbReference type="RefSeq" id="WP_109572572.1">
    <property type="nucleotide sequence ID" value="NZ_UHJL01000001.1"/>
</dbReference>
<keyword evidence="1" id="KW-0812">Transmembrane</keyword>
<organism evidence="3 4">
    <name type="scientific">Fibrobacter succinogenes</name>
    <name type="common">Bacteroides succinogenes</name>
    <dbReference type="NCBI Taxonomy" id="833"/>
    <lineage>
        <taxon>Bacteria</taxon>
        <taxon>Pseudomonadati</taxon>
        <taxon>Fibrobacterota</taxon>
        <taxon>Fibrobacteria</taxon>
        <taxon>Fibrobacterales</taxon>
        <taxon>Fibrobacteraceae</taxon>
        <taxon>Fibrobacter</taxon>
    </lineage>
</organism>
<evidence type="ECO:0000313" key="4">
    <source>
        <dbReference type="Proteomes" id="UP000255423"/>
    </source>
</evidence>
<accession>A0A380RWS3</accession>
<dbReference type="PANTHER" id="PTHR43081:SF1">
    <property type="entry name" value="ADENYLATE CYCLASE, TERMINAL-DIFFERENTIATION SPECIFIC"/>
    <property type="match status" value="1"/>
</dbReference>
<dbReference type="Pfam" id="PF00211">
    <property type="entry name" value="Guanylate_cyc"/>
    <property type="match status" value="1"/>
</dbReference>
<name>A0A380RWS3_FIBSU</name>
<dbReference type="SUPFAM" id="SSF55073">
    <property type="entry name" value="Nucleotide cyclase"/>
    <property type="match status" value="1"/>
</dbReference>
<dbReference type="GO" id="GO:0006171">
    <property type="term" value="P:cAMP biosynthetic process"/>
    <property type="evidence" value="ECO:0007669"/>
    <property type="project" value="TreeGrafter"/>
</dbReference>
<feature type="transmembrane region" description="Helical" evidence="1">
    <location>
        <begin position="640"/>
        <end position="658"/>
    </location>
</feature>
<evidence type="ECO:0000256" key="1">
    <source>
        <dbReference type="SAM" id="Phobius"/>
    </source>
</evidence>
<protein>
    <submittedName>
        <fullName evidence="3">Adenylate cyclase</fullName>
    </submittedName>
</protein>
<dbReference type="InterPro" id="IPR001054">
    <property type="entry name" value="A/G_cyclase"/>
</dbReference>
<keyword evidence="1" id="KW-1133">Transmembrane helix</keyword>
<dbReference type="SMART" id="SM00044">
    <property type="entry name" value="CYCc"/>
    <property type="match status" value="1"/>
</dbReference>
<dbReference type="PANTHER" id="PTHR43081">
    <property type="entry name" value="ADENYLATE CYCLASE, TERMINAL-DIFFERENTIATION SPECIFIC-RELATED"/>
    <property type="match status" value="1"/>
</dbReference>
<dbReference type="InterPro" id="IPR029787">
    <property type="entry name" value="Nucleotide_cyclase"/>
</dbReference>
<dbReference type="EMBL" id="UHJL01000001">
    <property type="protein sequence ID" value="SUQ19729.1"/>
    <property type="molecule type" value="Genomic_DNA"/>
</dbReference>
<keyword evidence="1" id="KW-0472">Membrane</keyword>
<sequence>MAQKNSKNQRKLFFGVTFSAIAVLLILLFGNKQKNFTAESAENIFYDQFFKWTTEVKDSTGFKDGVFMESKPYNDPNIIIADIDEKSLQKLGHYYEWDRSIHAKVIKNLSEGGAAAVAFDILFKDADFGKRRGQQCQEILTQLEPDTSHVPLFSQIHSYYNYDSMLVEATRNSNICIVSFLMVNTSYYKNKSEWKPLSSWERAKEVGFSSTLQLNQVDKPQNIAKASQLLDNVFPELATAGSRLGAVNAYPDNDGTIRRINMFYKFPYVEDDKLAPQRIYSTLSLMTISHLFHKDPKDIKVKMGKYIDIGKPFGIYRDSTGEYHTTYPNFTYPMFIGLRDKMKQIKESKASASLVETSPKITAKRNSEGQIVFDIFIDDDQHLDASLSSVLRKLPENIFDKLEDSESAQLDSGFTMSKSEDDEGVYTIKNEDEDEINITPNVLKTIHFYETSYRDIKNGEHKILSRHLDISYDKAKNEWSASIAFFTNQILQDISKATDQQISSLKPGEELRFGPYKRIPISEKGEYLVKYKGRFNRIAPEIRTFKHVSYYDIYRDSTNLDQYTGKTIILGSSVSALFDIVNGPHEENIPAILVHASIIKNILEDDYLRTLDEKYQRVVVILLALICMLIGLYSRSFLSFFFMISIAVVYTVLAYICFKHNIYIGVSKQLLAIIGPNMIAMVVQAYFENKEKKFIESSFKQYISPELIDEMVAEGNMPELGGEESNITAYFTDIQGFSTFSEKIGSASKLVELLNEYLTAMTDVLTTKNKGTLDKYEGDAIIAFFGAPMKYDDHAKRACNTAIDMQSELLRLRKKWQGEGNKWPEVVINMHMRIGINTGHIVTGNMGSTMRKNYTMMGDEVNLASRLESAAKQYGAYIHVCKNTIDQLIEQKIESQYIYRSLDIIRVVGKDEPVETFELLAYASDANALVLNKLCELWKEARAAYLDMQWDKAIALFTQCLDFEPHLPERDPGSKTCPSQVYIKRCLAYKQNPPASAGEKWDGIFTATEK</sequence>
<dbReference type="Pfam" id="PF05226">
    <property type="entry name" value="CHASE2"/>
    <property type="match status" value="2"/>
</dbReference>
<dbReference type="GO" id="GO:0035556">
    <property type="term" value="P:intracellular signal transduction"/>
    <property type="evidence" value="ECO:0007669"/>
    <property type="project" value="InterPro"/>
</dbReference>
<evidence type="ECO:0000313" key="3">
    <source>
        <dbReference type="EMBL" id="SUQ19729.1"/>
    </source>
</evidence>
<evidence type="ECO:0000259" key="2">
    <source>
        <dbReference type="PROSITE" id="PS50125"/>
    </source>
</evidence>
<feature type="transmembrane region" description="Helical" evidence="1">
    <location>
        <begin position="670"/>
        <end position="687"/>
    </location>
</feature>
<dbReference type="InterPro" id="IPR007890">
    <property type="entry name" value="CHASE2"/>
</dbReference>
<dbReference type="AlphaFoldDB" id="A0A380RWS3"/>
<dbReference type="PROSITE" id="PS50125">
    <property type="entry name" value="GUANYLATE_CYCLASE_2"/>
    <property type="match status" value="1"/>
</dbReference>
<feature type="domain" description="Guanylate cyclase" evidence="2">
    <location>
        <begin position="728"/>
        <end position="868"/>
    </location>
</feature>
<dbReference type="SMART" id="SM01080">
    <property type="entry name" value="CHASE2"/>
    <property type="match status" value="1"/>
</dbReference>
<dbReference type="Proteomes" id="UP000255423">
    <property type="component" value="Unassembled WGS sequence"/>
</dbReference>
<dbReference type="InterPro" id="IPR050697">
    <property type="entry name" value="Adenylyl/Guanylyl_Cyclase_3/4"/>
</dbReference>